<dbReference type="SUPFAM" id="SSF49464">
    <property type="entry name" value="Carboxypeptidase regulatory domain-like"/>
    <property type="match status" value="1"/>
</dbReference>
<dbReference type="AlphaFoldDB" id="A0A7L5E0H3"/>
<keyword evidence="1" id="KW-0732">Signal</keyword>
<keyword evidence="2" id="KW-0121">Carboxypeptidase</keyword>
<dbReference type="GO" id="GO:0004180">
    <property type="term" value="F:carboxypeptidase activity"/>
    <property type="evidence" value="ECO:0007669"/>
    <property type="project" value="UniProtKB-KW"/>
</dbReference>
<evidence type="ECO:0000256" key="1">
    <source>
        <dbReference type="SAM" id="SignalP"/>
    </source>
</evidence>
<reference evidence="2 3" key="1">
    <citation type="submission" date="2020-04" db="EMBL/GenBank/DDBJ databases">
        <title>Genome sequencing of novel species.</title>
        <authorList>
            <person name="Heo J."/>
            <person name="Kim S.-J."/>
            <person name="Kim J.-S."/>
            <person name="Hong S.-B."/>
            <person name="Kwon S.-W."/>
        </authorList>
    </citation>
    <scope>NUCLEOTIDE SEQUENCE [LARGE SCALE GENOMIC DNA]</scope>
    <source>
        <strain evidence="2 3">F39-2</strain>
    </source>
</reference>
<accession>A0A7L5E0H3</accession>
<organism evidence="2 3">
    <name type="scientific">Mucilaginibacter robiniae</name>
    <dbReference type="NCBI Taxonomy" id="2728022"/>
    <lineage>
        <taxon>Bacteria</taxon>
        <taxon>Pseudomonadati</taxon>
        <taxon>Bacteroidota</taxon>
        <taxon>Sphingobacteriia</taxon>
        <taxon>Sphingobacteriales</taxon>
        <taxon>Sphingobacteriaceae</taxon>
        <taxon>Mucilaginibacter</taxon>
    </lineage>
</organism>
<dbReference type="InterPro" id="IPR008969">
    <property type="entry name" value="CarboxyPept-like_regulatory"/>
</dbReference>
<evidence type="ECO:0000313" key="2">
    <source>
        <dbReference type="EMBL" id="QJD95034.1"/>
    </source>
</evidence>
<feature type="signal peptide" evidence="1">
    <location>
        <begin position="1"/>
        <end position="18"/>
    </location>
</feature>
<name>A0A7L5E0H3_9SPHI</name>
<proteinExistence type="predicted"/>
<keyword evidence="3" id="KW-1185">Reference proteome</keyword>
<dbReference type="KEGG" id="mrob:HH214_03635"/>
<dbReference type="EMBL" id="CP051682">
    <property type="protein sequence ID" value="QJD95034.1"/>
    <property type="molecule type" value="Genomic_DNA"/>
</dbReference>
<keyword evidence="2" id="KW-0645">Protease</keyword>
<gene>
    <name evidence="2" type="ORF">HH214_03635</name>
</gene>
<dbReference type="Proteomes" id="UP000503278">
    <property type="component" value="Chromosome"/>
</dbReference>
<sequence>MKVVGILLLMVISGSLLPQDIHVTVRDNITHMPVAQATVKASFNTTLTDAEGKFSLPSFHAGDTVSITHVGYKSYRLLLTRQVFTDTIRVYLEPISVVLRPVTVKGTRNYKKDSIANRRMFASVFTYKAPTVKDMFINNAKLAYTPDNYINNPNNTTTIASVNLLQVLGFFGKKKAPVSKLQKTLIVDEQYKYVSRGFSRQRVMALTPLKGDSLDKFIDKYRPSATQIKMMTDYELMLYIKNSYTEFIKPE</sequence>
<feature type="chain" id="PRO_5029579961" evidence="1">
    <location>
        <begin position="19"/>
        <end position="251"/>
    </location>
</feature>
<dbReference type="RefSeq" id="WP_169606051.1">
    <property type="nucleotide sequence ID" value="NZ_CP051682.1"/>
</dbReference>
<keyword evidence="2" id="KW-0378">Hydrolase</keyword>
<evidence type="ECO:0000313" key="3">
    <source>
        <dbReference type="Proteomes" id="UP000503278"/>
    </source>
</evidence>
<protein>
    <submittedName>
        <fullName evidence="2">Carboxypeptidase-like regulatory domain-containing protein</fullName>
    </submittedName>
</protein>